<feature type="domain" description="Knr4/Smi1-like" evidence="1">
    <location>
        <begin position="32"/>
        <end position="144"/>
    </location>
</feature>
<sequence length="188" mass="20662">MLSDELGVLVDKLNDLGHPVVQWFVPGSSPSRVEEFLGSGVPEEVVAWFGWCDGIEFHPGQTMDDIKIIPGYFPISLEEAVGVRDTVEEIIGNADEDDANYSVLGEHWIPILDDGGGGSYAAVWGPGQSPSVASVLHEVPTEIEFPSLERMVAFFNECYRRGAFYVEDHGGLGMNPERCDELHSEFFA</sequence>
<dbReference type="Pfam" id="PF09346">
    <property type="entry name" value="SMI1_KNR4"/>
    <property type="match status" value="1"/>
</dbReference>
<accession>A0A3N0E3Q3</accession>
<name>A0A3N0E3Q3_9ACTN</name>
<keyword evidence="3" id="KW-1185">Reference proteome</keyword>
<dbReference type="AlphaFoldDB" id="A0A3N0E3Q3"/>
<dbReference type="OrthoDB" id="8452208at2"/>
<dbReference type="EMBL" id="RJMB01000023">
    <property type="protein sequence ID" value="RNL82419.1"/>
    <property type="molecule type" value="Genomic_DNA"/>
</dbReference>
<dbReference type="RefSeq" id="WP_123202791.1">
    <property type="nucleotide sequence ID" value="NZ_RJMB01000023.1"/>
</dbReference>
<proteinExistence type="predicted"/>
<dbReference type="InterPro" id="IPR018958">
    <property type="entry name" value="Knr4/Smi1-like_dom"/>
</dbReference>
<evidence type="ECO:0000313" key="2">
    <source>
        <dbReference type="EMBL" id="RNL82419.1"/>
    </source>
</evidence>
<gene>
    <name evidence="2" type="ORF">EFW17_19090</name>
</gene>
<evidence type="ECO:0000259" key="1">
    <source>
        <dbReference type="Pfam" id="PF09346"/>
    </source>
</evidence>
<protein>
    <recommendedName>
        <fullName evidence="1">Knr4/Smi1-like domain-containing protein</fullName>
    </recommendedName>
</protein>
<organism evidence="2 3">
    <name type="scientific">Halostreptopolyspora alba</name>
    <dbReference type="NCBI Taxonomy" id="2487137"/>
    <lineage>
        <taxon>Bacteria</taxon>
        <taxon>Bacillati</taxon>
        <taxon>Actinomycetota</taxon>
        <taxon>Actinomycetes</taxon>
        <taxon>Streptosporangiales</taxon>
        <taxon>Nocardiopsidaceae</taxon>
        <taxon>Halostreptopolyspora</taxon>
    </lineage>
</organism>
<comment type="caution">
    <text evidence="2">The sequence shown here is derived from an EMBL/GenBank/DDBJ whole genome shotgun (WGS) entry which is preliminary data.</text>
</comment>
<dbReference type="Proteomes" id="UP000269198">
    <property type="component" value="Unassembled WGS sequence"/>
</dbReference>
<reference evidence="2 3" key="1">
    <citation type="submission" date="2018-11" db="EMBL/GenBank/DDBJ databases">
        <title>The genome draft of YIM 96095.</title>
        <authorList>
            <person name="Tang S.-K."/>
            <person name="Chunyu W.-X."/>
            <person name="Feng Y.-Z."/>
        </authorList>
    </citation>
    <scope>NUCLEOTIDE SEQUENCE [LARGE SCALE GENOMIC DNA]</scope>
    <source>
        <strain evidence="2 3">YIM 96095</strain>
    </source>
</reference>
<evidence type="ECO:0000313" key="3">
    <source>
        <dbReference type="Proteomes" id="UP000269198"/>
    </source>
</evidence>